<evidence type="ECO:0000313" key="2">
    <source>
        <dbReference type="EMBL" id="TBU64722.1"/>
    </source>
</evidence>
<feature type="transmembrane region" description="Helical" evidence="1">
    <location>
        <begin position="29"/>
        <end position="50"/>
    </location>
</feature>
<reference evidence="2 3" key="1">
    <citation type="submission" date="2019-01" db="EMBL/GenBank/DDBJ databases">
        <title>Draft genome sequences of three monokaryotic isolates of the white-rot basidiomycete fungus Dichomitus squalens.</title>
        <authorList>
            <consortium name="DOE Joint Genome Institute"/>
            <person name="Lopez S.C."/>
            <person name="Andreopoulos B."/>
            <person name="Pangilinan J."/>
            <person name="Lipzen A."/>
            <person name="Riley R."/>
            <person name="Ahrendt S."/>
            <person name="Ng V."/>
            <person name="Barry K."/>
            <person name="Daum C."/>
            <person name="Grigoriev I.V."/>
            <person name="Hilden K.S."/>
            <person name="Makela M.R."/>
            <person name="de Vries R.P."/>
        </authorList>
    </citation>
    <scope>NUCLEOTIDE SEQUENCE [LARGE SCALE GENOMIC DNA]</scope>
    <source>
        <strain evidence="2 3">CBS 464.89</strain>
    </source>
</reference>
<dbReference type="EMBL" id="ML145085">
    <property type="protein sequence ID" value="TBU64722.1"/>
    <property type="molecule type" value="Genomic_DNA"/>
</dbReference>
<proteinExistence type="predicted"/>
<dbReference type="AlphaFoldDB" id="A0A4Q9QAP4"/>
<accession>A0A4Q9QAP4</accession>
<keyword evidence="1" id="KW-0812">Transmembrane</keyword>
<keyword evidence="1" id="KW-0472">Membrane</keyword>
<keyword evidence="3" id="KW-1185">Reference proteome</keyword>
<protein>
    <submittedName>
        <fullName evidence="2">Uncharacterized protein</fullName>
    </submittedName>
</protein>
<organism evidence="2 3">
    <name type="scientific">Dichomitus squalens</name>
    <dbReference type="NCBI Taxonomy" id="114155"/>
    <lineage>
        <taxon>Eukaryota</taxon>
        <taxon>Fungi</taxon>
        <taxon>Dikarya</taxon>
        <taxon>Basidiomycota</taxon>
        <taxon>Agaricomycotina</taxon>
        <taxon>Agaricomycetes</taxon>
        <taxon>Polyporales</taxon>
        <taxon>Polyporaceae</taxon>
        <taxon>Dichomitus</taxon>
    </lineage>
</organism>
<dbReference type="Proteomes" id="UP000292082">
    <property type="component" value="Unassembled WGS sequence"/>
</dbReference>
<evidence type="ECO:0000256" key="1">
    <source>
        <dbReference type="SAM" id="Phobius"/>
    </source>
</evidence>
<name>A0A4Q9QAP4_9APHY</name>
<sequence>MICCEFHGFTICSVEILNWPPSIRSLPSIYLPSLSFVQCLGICIPMPLMLSSSLPSFHYLSLDIVTFLLIPAYLDFGSWVLYIVHSAYISP</sequence>
<evidence type="ECO:0000313" key="3">
    <source>
        <dbReference type="Proteomes" id="UP000292082"/>
    </source>
</evidence>
<feature type="transmembrane region" description="Helical" evidence="1">
    <location>
        <begin position="62"/>
        <end position="84"/>
    </location>
</feature>
<keyword evidence="1" id="KW-1133">Transmembrane helix</keyword>
<gene>
    <name evidence="2" type="ORF">BD310DRAFT_913191</name>
</gene>